<gene>
    <name evidence="2" type="ORF">BSTOLATCC_MIC32037</name>
</gene>
<evidence type="ECO:0000313" key="3">
    <source>
        <dbReference type="Proteomes" id="UP001162131"/>
    </source>
</evidence>
<name>A0AAU9JCD0_9CILI</name>
<feature type="region of interest" description="Disordered" evidence="1">
    <location>
        <begin position="47"/>
        <end position="66"/>
    </location>
</feature>
<evidence type="ECO:0000256" key="1">
    <source>
        <dbReference type="SAM" id="MobiDB-lite"/>
    </source>
</evidence>
<dbReference type="EMBL" id="CAJZBQ010000032">
    <property type="protein sequence ID" value="CAG9322872.1"/>
    <property type="molecule type" value="Genomic_DNA"/>
</dbReference>
<keyword evidence="3" id="KW-1185">Reference proteome</keyword>
<reference evidence="2" key="1">
    <citation type="submission" date="2021-09" db="EMBL/GenBank/DDBJ databases">
        <authorList>
            <consortium name="AG Swart"/>
            <person name="Singh M."/>
            <person name="Singh A."/>
            <person name="Seah K."/>
            <person name="Emmerich C."/>
        </authorList>
    </citation>
    <scope>NUCLEOTIDE SEQUENCE</scope>
    <source>
        <strain evidence="2">ATCC30299</strain>
    </source>
</reference>
<feature type="compositionally biased region" description="Basic and acidic residues" evidence="1">
    <location>
        <begin position="54"/>
        <end position="64"/>
    </location>
</feature>
<organism evidence="2 3">
    <name type="scientific">Blepharisma stoltei</name>
    <dbReference type="NCBI Taxonomy" id="1481888"/>
    <lineage>
        <taxon>Eukaryota</taxon>
        <taxon>Sar</taxon>
        <taxon>Alveolata</taxon>
        <taxon>Ciliophora</taxon>
        <taxon>Postciliodesmatophora</taxon>
        <taxon>Heterotrichea</taxon>
        <taxon>Heterotrichida</taxon>
        <taxon>Blepharismidae</taxon>
        <taxon>Blepharisma</taxon>
    </lineage>
</organism>
<dbReference type="Proteomes" id="UP001162131">
    <property type="component" value="Unassembled WGS sequence"/>
</dbReference>
<sequence length="102" mass="12187">MMELAIQDPEFGTAICSWFKLDLLQLAFLMSEYKKHKKYEHPINLRHNMQANHENSDHKEKQEDSQNLISFSERLNNVNQEIEKLSIVRQISEKKNIIIYKI</sequence>
<comment type="caution">
    <text evidence="2">The sequence shown here is derived from an EMBL/GenBank/DDBJ whole genome shotgun (WGS) entry which is preliminary data.</text>
</comment>
<protein>
    <submittedName>
        <fullName evidence="2">Uncharacterized protein</fullName>
    </submittedName>
</protein>
<dbReference type="AlphaFoldDB" id="A0AAU9JCD0"/>
<proteinExistence type="predicted"/>
<accession>A0AAU9JCD0</accession>
<evidence type="ECO:0000313" key="2">
    <source>
        <dbReference type="EMBL" id="CAG9322872.1"/>
    </source>
</evidence>